<proteinExistence type="predicted"/>
<reference evidence="1" key="1">
    <citation type="submission" date="2014-11" db="EMBL/GenBank/DDBJ databases">
        <authorList>
            <person name="Amaro Gonzalez C."/>
        </authorList>
    </citation>
    <scope>NUCLEOTIDE SEQUENCE</scope>
</reference>
<sequence>MCIIGVGGWVEFFGTHSYNQEESGQGPSG</sequence>
<reference evidence="1" key="2">
    <citation type="journal article" date="2015" name="Fish Shellfish Immunol.">
        <title>Early steps in the European eel (Anguilla anguilla)-Vibrio vulnificus interaction in the gills: Role of the RtxA13 toxin.</title>
        <authorList>
            <person name="Callol A."/>
            <person name="Pajuelo D."/>
            <person name="Ebbesson L."/>
            <person name="Teles M."/>
            <person name="MacKenzie S."/>
            <person name="Amaro C."/>
        </authorList>
    </citation>
    <scope>NUCLEOTIDE SEQUENCE</scope>
</reference>
<name>A0A0E9PED2_ANGAN</name>
<dbReference type="AlphaFoldDB" id="A0A0E9PED2"/>
<evidence type="ECO:0000313" key="1">
    <source>
        <dbReference type="EMBL" id="JAH02976.1"/>
    </source>
</evidence>
<organism evidence="1">
    <name type="scientific">Anguilla anguilla</name>
    <name type="common">European freshwater eel</name>
    <name type="synonym">Muraena anguilla</name>
    <dbReference type="NCBI Taxonomy" id="7936"/>
    <lineage>
        <taxon>Eukaryota</taxon>
        <taxon>Metazoa</taxon>
        <taxon>Chordata</taxon>
        <taxon>Craniata</taxon>
        <taxon>Vertebrata</taxon>
        <taxon>Euteleostomi</taxon>
        <taxon>Actinopterygii</taxon>
        <taxon>Neopterygii</taxon>
        <taxon>Teleostei</taxon>
        <taxon>Anguilliformes</taxon>
        <taxon>Anguillidae</taxon>
        <taxon>Anguilla</taxon>
    </lineage>
</organism>
<accession>A0A0E9PED2</accession>
<protein>
    <submittedName>
        <fullName evidence="1">Uncharacterized protein</fullName>
    </submittedName>
</protein>
<dbReference type="EMBL" id="GBXM01105601">
    <property type="protein sequence ID" value="JAH02976.1"/>
    <property type="molecule type" value="Transcribed_RNA"/>
</dbReference>